<feature type="region of interest" description="Disordered" evidence="1">
    <location>
        <begin position="20"/>
        <end position="43"/>
    </location>
</feature>
<evidence type="ECO:0000313" key="2">
    <source>
        <dbReference type="EMBL" id="KAF2143844.1"/>
    </source>
</evidence>
<organism evidence="2 3">
    <name type="scientific">Aplosporella prunicola CBS 121167</name>
    <dbReference type="NCBI Taxonomy" id="1176127"/>
    <lineage>
        <taxon>Eukaryota</taxon>
        <taxon>Fungi</taxon>
        <taxon>Dikarya</taxon>
        <taxon>Ascomycota</taxon>
        <taxon>Pezizomycotina</taxon>
        <taxon>Dothideomycetes</taxon>
        <taxon>Dothideomycetes incertae sedis</taxon>
        <taxon>Botryosphaeriales</taxon>
        <taxon>Aplosporellaceae</taxon>
        <taxon>Aplosporella</taxon>
    </lineage>
</organism>
<keyword evidence="3" id="KW-1185">Reference proteome</keyword>
<accession>A0A6A6BKQ0</accession>
<protein>
    <submittedName>
        <fullName evidence="2">Uncharacterized protein</fullName>
    </submittedName>
</protein>
<feature type="compositionally biased region" description="Basic and acidic residues" evidence="1">
    <location>
        <begin position="33"/>
        <end position="43"/>
    </location>
</feature>
<evidence type="ECO:0000313" key="3">
    <source>
        <dbReference type="Proteomes" id="UP000799438"/>
    </source>
</evidence>
<reference evidence="2" key="1">
    <citation type="journal article" date="2020" name="Stud. Mycol.">
        <title>101 Dothideomycetes genomes: a test case for predicting lifestyles and emergence of pathogens.</title>
        <authorList>
            <person name="Haridas S."/>
            <person name="Albert R."/>
            <person name="Binder M."/>
            <person name="Bloem J."/>
            <person name="Labutti K."/>
            <person name="Salamov A."/>
            <person name="Andreopoulos B."/>
            <person name="Baker S."/>
            <person name="Barry K."/>
            <person name="Bills G."/>
            <person name="Bluhm B."/>
            <person name="Cannon C."/>
            <person name="Castanera R."/>
            <person name="Culley D."/>
            <person name="Daum C."/>
            <person name="Ezra D."/>
            <person name="Gonzalez J."/>
            <person name="Henrissat B."/>
            <person name="Kuo A."/>
            <person name="Liang C."/>
            <person name="Lipzen A."/>
            <person name="Lutzoni F."/>
            <person name="Magnuson J."/>
            <person name="Mondo S."/>
            <person name="Nolan M."/>
            <person name="Ohm R."/>
            <person name="Pangilinan J."/>
            <person name="Park H.-J."/>
            <person name="Ramirez L."/>
            <person name="Alfaro M."/>
            <person name="Sun H."/>
            <person name="Tritt A."/>
            <person name="Yoshinaga Y."/>
            <person name="Zwiers L.-H."/>
            <person name="Turgeon B."/>
            <person name="Goodwin S."/>
            <person name="Spatafora J."/>
            <person name="Crous P."/>
            <person name="Grigoriev I."/>
        </authorList>
    </citation>
    <scope>NUCLEOTIDE SEQUENCE</scope>
    <source>
        <strain evidence="2">CBS 121167</strain>
    </source>
</reference>
<dbReference type="EMBL" id="ML995481">
    <property type="protein sequence ID" value="KAF2143844.1"/>
    <property type="molecule type" value="Genomic_DNA"/>
</dbReference>
<proteinExistence type="predicted"/>
<gene>
    <name evidence="2" type="ORF">K452DRAFT_296818</name>
</gene>
<dbReference type="AlphaFoldDB" id="A0A6A6BKQ0"/>
<sequence>MRKEASSSYTSAILVKSKEEENAKELGSAPWTKNDRDKDDMDMLEKGKTEASSETFCFHSEDEILYKHALKCCNYEYGKAMKAQAM</sequence>
<name>A0A6A6BKQ0_9PEZI</name>
<dbReference type="RefSeq" id="XP_033399556.1">
    <property type="nucleotide sequence ID" value="XM_033541953.1"/>
</dbReference>
<dbReference type="GeneID" id="54299450"/>
<dbReference type="OrthoDB" id="27543at2759"/>
<evidence type="ECO:0000256" key="1">
    <source>
        <dbReference type="SAM" id="MobiDB-lite"/>
    </source>
</evidence>
<dbReference type="Proteomes" id="UP000799438">
    <property type="component" value="Unassembled WGS sequence"/>
</dbReference>